<reference evidence="2 3" key="1">
    <citation type="submission" date="2021-05" db="EMBL/GenBank/DDBJ databases">
        <title>Novel Bacillus species.</title>
        <authorList>
            <person name="Liu G."/>
        </authorList>
    </citation>
    <scope>NUCLEOTIDE SEQUENCE [LARGE SCALE GENOMIC DNA]</scope>
    <source>
        <strain evidence="2 3">FJAT-49705</strain>
    </source>
</reference>
<gene>
    <name evidence="2" type="ORF">KHA94_06320</name>
</gene>
<feature type="transmembrane region" description="Helical" evidence="1">
    <location>
        <begin position="142"/>
        <end position="167"/>
    </location>
</feature>
<dbReference type="RefSeq" id="WP_213101218.1">
    <property type="nucleotide sequence ID" value="NZ_JAGYPM010000001.1"/>
</dbReference>
<organism evidence="2 3">
    <name type="scientific">Cytobacillus citreus</name>
    <dbReference type="NCBI Taxonomy" id="2833586"/>
    <lineage>
        <taxon>Bacteria</taxon>
        <taxon>Bacillati</taxon>
        <taxon>Bacillota</taxon>
        <taxon>Bacilli</taxon>
        <taxon>Bacillales</taxon>
        <taxon>Bacillaceae</taxon>
        <taxon>Cytobacillus</taxon>
    </lineage>
</organism>
<feature type="transmembrane region" description="Helical" evidence="1">
    <location>
        <begin position="97"/>
        <end position="116"/>
    </location>
</feature>
<protein>
    <submittedName>
        <fullName evidence="2">Permease</fullName>
    </submittedName>
</protein>
<keyword evidence="1" id="KW-0472">Membrane</keyword>
<feature type="transmembrane region" description="Helical" evidence="1">
    <location>
        <begin position="348"/>
        <end position="370"/>
    </location>
</feature>
<feature type="transmembrane region" description="Helical" evidence="1">
    <location>
        <begin position="419"/>
        <end position="439"/>
    </location>
</feature>
<proteinExistence type="predicted"/>
<keyword evidence="1" id="KW-0812">Transmembrane</keyword>
<evidence type="ECO:0000313" key="2">
    <source>
        <dbReference type="EMBL" id="MBS4189821.1"/>
    </source>
</evidence>
<comment type="caution">
    <text evidence="2">The sequence shown here is derived from an EMBL/GenBank/DDBJ whole genome shotgun (WGS) entry which is preliminary data.</text>
</comment>
<sequence>MKWIGLGVIMYLYVVNHINRLAMFSTKHDATYNGWDLIITSLSERYLITYFLFPWMIWHSVSFLLKDSDYNKLIRFGSYKSWIFYTLKNFIIMYGKLMFLWIAVIVILLIGMPFSLEWSEFSQINDSSFGSQILEKHFNNPVIALLSHIFLFTLSMVATHLLLAIIYVVTKSRVITISTMILIGLWVICSGKYLPDSLAFLYPLNYFSLPIGIYNTGNSLVAFIVVGTVLLLSTLIISQVDYNFQHVWGFFKDKGTLLIFLFLISAILWKGTSVNGIQTIGDMFFYTFYGGSIEGFNFFNFLSYFILYFGFVYVVQLHLQKVLSQISHYMIIRYQSVNRWFWQWYRKVAFSTLIYLTILALVSIVIGGLAGGTLGFSTTFESSFSTFELYYHFFVNGYLQISFYVLLVFMISWLTTDPFYSLVVIGVLSIFMFPGLSLIKVVPVGLNSLGYLTGHFTPYTISIILLFYILLEFRILSFLLNRKDITL</sequence>
<feature type="transmembrane region" description="Helical" evidence="1">
    <location>
        <begin position="213"/>
        <end position="237"/>
    </location>
</feature>
<feature type="transmembrane region" description="Helical" evidence="1">
    <location>
        <begin position="174"/>
        <end position="193"/>
    </location>
</feature>
<feature type="transmembrane region" description="Helical" evidence="1">
    <location>
        <begin position="390"/>
        <end position="412"/>
    </location>
</feature>
<keyword evidence="3" id="KW-1185">Reference proteome</keyword>
<dbReference type="EMBL" id="JAGYPM010000001">
    <property type="protein sequence ID" value="MBS4189821.1"/>
    <property type="molecule type" value="Genomic_DNA"/>
</dbReference>
<evidence type="ECO:0000256" key="1">
    <source>
        <dbReference type="SAM" id="Phobius"/>
    </source>
</evidence>
<feature type="transmembrane region" description="Helical" evidence="1">
    <location>
        <begin position="257"/>
        <end position="278"/>
    </location>
</feature>
<dbReference type="Proteomes" id="UP000681027">
    <property type="component" value="Unassembled WGS sequence"/>
</dbReference>
<feature type="transmembrane region" description="Helical" evidence="1">
    <location>
        <begin position="298"/>
        <end position="319"/>
    </location>
</feature>
<evidence type="ECO:0000313" key="3">
    <source>
        <dbReference type="Proteomes" id="UP000681027"/>
    </source>
</evidence>
<feature type="transmembrane region" description="Helical" evidence="1">
    <location>
        <begin position="459"/>
        <end position="480"/>
    </location>
</feature>
<accession>A0ABS5NPS4</accession>
<keyword evidence="1" id="KW-1133">Transmembrane helix</keyword>
<feature type="transmembrane region" description="Helical" evidence="1">
    <location>
        <begin position="47"/>
        <end position="65"/>
    </location>
</feature>
<name>A0ABS5NPS4_9BACI</name>